<gene>
    <name evidence="2" type="ORF">K4A83_22545</name>
</gene>
<evidence type="ECO:0000313" key="3">
    <source>
        <dbReference type="Proteomes" id="UP001526426"/>
    </source>
</evidence>
<dbReference type="EMBL" id="JAIHOM010000233">
    <property type="protein sequence ID" value="MCW6039007.1"/>
    <property type="molecule type" value="Genomic_DNA"/>
</dbReference>
<keyword evidence="1" id="KW-0472">Membrane</keyword>
<accession>A0ABT3LBW4</accession>
<evidence type="ECO:0000313" key="2">
    <source>
        <dbReference type="EMBL" id="MCW6039007.1"/>
    </source>
</evidence>
<sequence>MEKEQTPAPPQPQPVLIEDTDEISLVDIIRFLTRQWKFIGLTTVTISLLALAYSFLQPKPPYQRTVTLSLQFNPFFLTDRSSVPKLDINRANTLTTELLQTQTPESFSLQSNYDPITQKITLTLKSDDNSTLETAPSVVLEQLNEDLQDALKPDIQTSLGEVTLYIERIDKVITQLENQLTQTNPTDSPRQEALQSERASQLAELTAFQFDQTYLQQSLDNPANFTQQVLPITILSESPITQPSRSRLQLIILSLIAGFMVAVLAAIILEQIPRLQAELTQGEPDKTGKA</sequence>
<reference evidence="2 3" key="1">
    <citation type="submission" date="2021-08" db="EMBL/GenBank/DDBJ databases">
        <title>Draft genome sequence of Spirulina subsalsa with high tolerance to salinity and hype-accumulation of phycocyanin.</title>
        <authorList>
            <person name="Pei H."/>
            <person name="Jiang L."/>
        </authorList>
    </citation>
    <scope>NUCLEOTIDE SEQUENCE [LARGE SCALE GENOMIC DNA]</scope>
    <source>
        <strain evidence="2 3">FACHB-351</strain>
    </source>
</reference>
<dbReference type="Proteomes" id="UP001526426">
    <property type="component" value="Unassembled WGS sequence"/>
</dbReference>
<keyword evidence="3" id="KW-1185">Reference proteome</keyword>
<feature type="transmembrane region" description="Helical" evidence="1">
    <location>
        <begin position="38"/>
        <end position="56"/>
    </location>
</feature>
<organism evidence="2 3">
    <name type="scientific">Spirulina subsalsa FACHB-351</name>
    <dbReference type="NCBI Taxonomy" id="234711"/>
    <lineage>
        <taxon>Bacteria</taxon>
        <taxon>Bacillati</taxon>
        <taxon>Cyanobacteriota</taxon>
        <taxon>Cyanophyceae</taxon>
        <taxon>Spirulinales</taxon>
        <taxon>Spirulinaceae</taxon>
        <taxon>Spirulina</taxon>
    </lineage>
</organism>
<evidence type="ECO:0000256" key="1">
    <source>
        <dbReference type="SAM" id="Phobius"/>
    </source>
</evidence>
<evidence type="ECO:0008006" key="4">
    <source>
        <dbReference type="Google" id="ProtNLM"/>
    </source>
</evidence>
<dbReference type="RefSeq" id="WP_265266960.1">
    <property type="nucleotide sequence ID" value="NZ_JAIHOM010000233.1"/>
</dbReference>
<name>A0ABT3LBW4_9CYAN</name>
<comment type="caution">
    <text evidence="2">The sequence shown here is derived from an EMBL/GenBank/DDBJ whole genome shotgun (WGS) entry which is preliminary data.</text>
</comment>
<protein>
    <recommendedName>
        <fullName evidence="4">Polysaccharide chain length determinant N-terminal domain-containing protein</fullName>
    </recommendedName>
</protein>
<keyword evidence="1" id="KW-1133">Transmembrane helix</keyword>
<proteinExistence type="predicted"/>
<keyword evidence="1" id="KW-0812">Transmembrane</keyword>
<feature type="transmembrane region" description="Helical" evidence="1">
    <location>
        <begin position="248"/>
        <end position="269"/>
    </location>
</feature>